<evidence type="ECO:0000313" key="4">
    <source>
        <dbReference type="EMBL" id="MBC1176319.1"/>
    </source>
</evidence>
<evidence type="ECO:0000313" key="5">
    <source>
        <dbReference type="EnsemblMetazoa" id="LLOJ009366-PA"/>
    </source>
</evidence>
<dbReference type="InterPro" id="IPR000210">
    <property type="entry name" value="BTB/POZ_dom"/>
</dbReference>
<evidence type="ECO:0000256" key="1">
    <source>
        <dbReference type="ARBA" id="ARBA00022468"/>
    </source>
</evidence>
<dbReference type="Pfam" id="PF02145">
    <property type="entry name" value="Rap_GAP"/>
    <property type="match status" value="3"/>
</dbReference>
<proteinExistence type="predicted"/>
<dbReference type="GO" id="GO:0005737">
    <property type="term" value="C:cytoplasm"/>
    <property type="evidence" value="ECO:0007669"/>
    <property type="project" value="TreeGrafter"/>
</dbReference>
<feature type="compositionally biased region" description="Polar residues" evidence="2">
    <location>
        <begin position="116"/>
        <end position="128"/>
    </location>
</feature>
<dbReference type="Gene3D" id="2.10.110.10">
    <property type="entry name" value="Cysteine Rich Protein"/>
    <property type="match status" value="1"/>
</dbReference>
<dbReference type="CDD" id="cd08368">
    <property type="entry name" value="LIM"/>
    <property type="match status" value="1"/>
</dbReference>
<dbReference type="InterPro" id="IPR050989">
    <property type="entry name" value="Rap1_Ran_GAP"/>
</dbReference>
<dbReference type="EMBL" id="GITU01007616">
    <property type="protein sequence ID" value="MBC1176319.1"/>
    <property type="molecule type" value="Transcribed_RNA"/>
</dbReference>
<feature type="region of interest" description="Disordered" evidence="2">
    <location>
        <begin position="599"/>
        <end position="635"/>
    </location>
</feature>
<reference evidence="6" key="1">
    <citation type="submission" date="2012-05" db="EMBL/GenBank/DDBJ databases">
        <title>Whole Genome Assembly of Lutzomyia longipalpis.</title>
        <authorList>
            <person name="Richards S."/>
            <person name="Qu C."/>
            <person name="Dillon R."/>
            <person name="Worley K."/>
            <person name="Scherer S."/>
            <person name="Batterton M."/>
            <person name="Taylor A."/>
            <person name="Hawes A."/>
            <person name="Hernandez B."/>
            <person name="Kovar C."/>
            <person name="Mandapat C."/>
            <person name="Pham C."/>
            <person name="Qu C."/>
            <person name="Jing C."/>
            <person name="Bess C."/>
            <person name="Bandaranaike D."/>
            <person name="Ngo D."/>
            <person name="Ongeri F."/>
            <person name="Arias F."/>
            <person name="Lara F."/>
            <person name="Weissenberger G."/>
            <person name="Kamau G."/>
            <person name="Han H."/>
            <person name="Shen H."/>
            <person name="Dinh H."/>
            <person name="Khalil I."/>
            <person name="Jones J."/>
            <person name="Shafer J."/>
            <person name="Jayaseelan J."/>
            <person name="Quiroz J."/>
            <person name="Blankenburg K."/>
            <person name="Nguyen L."/>
            <person name="Jackson L."/>
            <person name="Francisco L."/>
            <person name="Tang L.-Y."/>
            <person name="Pu L.-L."/>
            <person name="Perales L."/>
            <person name="Lorensuhewa L."/>
            <person name="Munidasa M."/>
            <person name="Coyle M."/>
            <person name="Taylor M."/>
            <person name="Puazo M."/>
            <person name="Firestine M."/>
            <person name="Scheel M."/>
            <person name="Javaid M."/>
            <person name="Wang M."/>
            <person name="Li M."/>
            <person name="Tabassum N."/>
            <person name="Saada N."/>
            <person name="Osuji N."/>
            <person name="Aqrawi P."/>
            <person name="Fu Q."/>
            <person name="Thornton R."/>
            <person name="Raj R."/>
            <person name="Goodspeed R."/>
            <person name="Mata R."/>
            <person name="Najjar R."/>
            <person name="Gubbala S."/>
            <person name="Lee S."/>
            <person name="Denson S."/>
            <person name="Patil S."/>
            <person name="Macmil S."/>
            <person name="Qi S."/>
            <person name="Matskevitch T."/>
            <person name="Palculict T."/>
            <person name="Mathew T."/>
            <person name="Vee V."/>
            <person name="Velamala V."/>
            <person name="Korchina V."/>
            <person name="Cai W."/>
            <person name="Liu W."/>
            <person name="Dai W."/>
            <person name="Zou X."/>
            <person name="Zhu Y."/>
            <person name="Zhang Y."/>
            <person name="Wu Y.-Q."/>
            <person name="Xin Y."/>
            <person name="Nazarath L."/>
            <person name="Kovar C."/>
            <person name="Han Y."/>
            <person name="Muzny D."/>
            <person name="Gibbs R."/>
        </authorList>
    </citation>
    <scope>NUCLEOTIDE SEQUENCE [LARGE SCALE GENOMIC DNA]</scope>
    <source>
        <strain evidence="6">Jacobina</strain>
    </source>
</reference>
<dbReference type="PANTHER" id="PTHR15711:SF25">
    <property type="entry name" value="RADISH, ISOFORM I"/>
    <property type="match status" value="1"/>
</dbReference>
<organism evidence="5 6">
    <name type="scientific">Lutzomyia longipalpis</name>
    <name type="common">Sand fly</name>
    <dbReference type="NCBI Taxonomy" id="7200"/>
    <lineage>
        <taxon>Eukaryota</taxon>
        <taxon>Metazoa</taxon>
        <taxon>Ecdysozoa</taxon>
        <taxon>Arthropoda</taxon>
        <taxon>Hexapoda</taxon>
        <taxon>Insecta</taxon>
        <taxon>Pterygota</taxon>
        <taxon>Neoptera</taxon>
        <taxon>Endopterygota</taxon>
        <taxon>Diptera</taxon>
        <taxon>Nematocera</taxon>
        <taxon>Psychodoidea</taxon>
        <taxon>Psychodidae</taxon>
        <taxon>Lutzomyia</taxon>
        <taxon>Lutzomyia</taxon>
    </lineage>
</organism>
<feature type="compositionally biased region" description="Polar residues" evidence="2">
    <location>
        <begin position="230"/>
        <end position="241"/>
    </location>
</feature>
<protein>
    <submittedName>
        <fullName evidence="4">Putative rap1-gtpase-activating protein rap1gap</fullName>
    </submittedName>
</protein>
<dbReference type="PANTHER" id="PTHR15711">
    <property type="entry name" value="RAP GTPASE-ACTIVATING PROTEIN"/>
    <property type="match status" value="1"/>
</dbReference>
<dbReference type="InterPro" id="IPR035974">
    <property type="entry name" value="Rap/Ran-GAP_sf"/>
</dbReference>
<dbReference type="GO" id="GO:0005096">
    <property type="term" value="F:GTPase activator activity"/>
    <property type="evidence" value="ECO:0007669"/>
    <property type="project" value="UniProtKB-KW"/>
</dbReference>
<dbReference type="SUPFAM" id="SSF54695">
    <property type="entry name" value="POZ domain"/>
    <property type="match status" value="1"/>
</dbReference>
<dbReference type="GO" id="GO:0051056">
    <property type="term" value="P:regulation of small GTPase mediated signal transduction"/>
    <property type="evidence" value="ECO:0007669"/>
    <property type="project" value="InterPro"/>
</dbReference>
<dbReference type="VEuPathDB" id="VectorBase:LLONM1_010145"/>
<dbReference type="Pfam" id="PF21022">
    <property type="entry name" value="Rap-GAP_dimer"/>
    <property type="match status" value="1"/>
</dbReference>
<dbReference type="VEuPathDB" id="VectorBase:LLONM1_004918"/>
<feature type="compositionally biased region" description="Basic and acidic residues" evidence="2">
    <location>
        <begin position="169"/>
        <end position="185"/>
    </location>
</feature>
<feature type="compositionally biased region" description="Basic and acidic residues" evidence="2">
    <location>
        <begin position="331"/>
        <end position="351"/>
    </location>
</feature>
<dbReference type="Proteomes" id="UP000092461">
    <property type="component" value="Unassembled WGS sequence"/>
</dbReference>
<dbReference type="SMART" id="SM00225">
    <property type="entry name" value="BTB"/>
    <property type="match status" value="1"/>
</dbReference>
<evidence type="ECO:0000313" key="6">
    <source>
        <dbReference type="Proteomes" id="UP000092461"/>
    </source>
</evidence>
<dbReference type="Gene3D" id="6.10.140.210">
    <property type="match status" value="1"/>
</dbReference>
<feature type="region of interest" description="Disordered" evidence="2">
    <location>
        <begin position="116"/>
        <end position="155"/>
    </location>
</feature>
<dbReference type="EMBL" id="AJWK01032481">
    <property type="status" value="NOT_ANNOTATED_CDS"/>
    <property type="molecule type" value="Genomic_DNA"/>
</dbReference>
<evidence type="ECO:0000259" key="3">
    <source>
        <dbReference type="PROSITE" id="PS50085"/>
    </source>
</evidence>
<feature type="region of interest" description="Disordered" evidence="2">
    <location>
        <begin position="1370"/>
        <end position="1395"/>
    </location>
</feature>
<dbReference type="Gene3D" id="1.25.40.420">
    <property type="match status" value="1"/>
</dbReference>
<dbReference type="PROSITE" id="PS50085">
    <property type="entry name" value="RAPGAP"/>
    <property type="match status" value="1"/>
</dbReference>
<name>A0A1B0CWI2_LUTLO</name>
<reference evidence="5" key="3">
    <citation type="submission" date="2020-05" db="UniProtKB">
        <authorList>
            <consortium name="EnsemblMetazoa"/>
        </authorList>
    </citation>
    <scope>IDENTIFICATION</scope>
    <source>
        <strain evidence="5">Jacobina</strain>
    </source>
</reference>
<dbReference type="InterPro" id="IPR000331">
    <property type="entry name" value="Rap/Ran_GAP_dom"/>
</dbReference>
<dbReference type="Pfam" id="PF00651">
    <property type="entry name" value="BTB"/>
    <property type="match status" value="1"/>
</dbReference>
<dbReference type="Gene3D" id="3.40.50.11210">
    <property type="entry name" value="Rap/Ran-GAP"/>
    <property type="match status" value="3"/>
</dbReference>
<feature type="domain" description="Rap-GAP" evidence="3">
    <location>
        <begin position="753"/>
        <end position="941"/>
    </location>
</feature>
<dbReference type="EMBL" id="AJWK01032480">
    <property type="status" value="NOT_ANNOTATED_CDS"/>
    <property type="molecule type" value="Genomic_DNA"/>
</dbReference>
<evidence type="ECO:0000256" key="2">
    <source>
        <dbReference type="SAM" id="MobiDB-lite"/>
    </source>
</evidence>
<keyword evidence="1" id="KW-0343">GTPase activation</keyword>
<sequence>MSAICFVCNLPIMSHQVGLVWQGGNGWDDFMREQLEESTVRQRLGGRRDSAAQISSPNTPPISSVPRRRRSSIAQLTDILREWSGSSCKKNAKNTLNRRETLADLARSFPWNRTSSIDIQGVQPSSSGGYKRRESSAEVSRSGRSRQDSRQYSHTSDLVKLWNKRECQTERERDVTEVRDSRRGSGDSLRSCRHVQAPTKSLASMRRRKESGVGFEMTTSVATGPEPEITASNNLVDSSCQALPPPVVSVRRDSQSQTQSGRVYRRESKSSPDMVPKMQRLQRQATTYDEPPGTSRRDSQPTLTTDGEERRARRDSLSPDSVTTAHRSRRDSRTHLSPDRNREHDSEINRRCREKIRRQSSSTARMSRSPDSSSCCSSRDPSPSQCPPTYIVASEPSVRPSIRRQSTTEEILIARGFRRQSTTDEMIRCRNFRRQSSQSDDVCRYRGRRDSSVQIIDGTIGTMTVETTSTVFDSSTQTDPSPQYENNHYHEECLRCNSCGINLTGPNQKRARRFKNHILCDLHFADVALMECSDFMQQLRSFKPQSLGCAVARRKSSTTLIFPLPPQACSDEFCEEYPHNLIPTPGYWIECSRQKISTAGQGWNDSGSENDNESETRDRCTDLCEDDEDSDTATKKKTTIEELWEQQQGFELTSVEQETYEKHFYGTEHWNYFTNDEDLGPVILSIKQETLNGRDQFRILVRAISYTVHGLIPASCVFADRYNREEVVRSLGKEVNLNPPLTLGQLQDTPEELLKLDQVFIKSELKVGENQYTEEEILENNDTSPMFDEFLQLLGDKVRLKGFDKYKGGLDTVHDLTGLYSVHTNWRGIEIMFHVSTMLPYERHDVQKLQRKRHIGNDIVCVVRVSARIKRKPTRYEVSVVTRDEVGAYKPYLWEQSVFVRDQMFREWILTKIVNGERASYSAPKFARMQERTRSQMLEDIVANLANHAETGQIPKPYRRGSWRPIGHMRPSSPLLDSVRDQFEDHDQLAQDFQRAFINAEPQIQNPQLFDVAFLVGQSKQKVKLIGVRAILGVRSRVFQEMLYGIQTGFGSPQVPVAEILARPVPALVSPQNQKKSSNFLQVPDMEAPRPKSVPSSPMVKRAFSRLGTITGWGRSMKKQNSQLNADDKKKWASIQDFSNGKDGGKEKNPSQFLVPGLSVRVSARIKRKPTRYEVSVVTRDEVGAYKPYLWEQSVFVRDQMFREWILTKIVNGERASYSAPKFARMQERTRSQMLEDIVANLANHAETGQIPKPYRRGSWRPIGHMRPSSPLLDSVRDQFEDHDQLAQDFQRAFINAEPQIQNPQLFDVAFLVGQSKQKVKLIGVRAILGVRSRVFQEMLYGIQTGFGSPQVPVAEILARPVPALVSPQNQKKSSNFLQVPDMEAPRPKSVPSSPMVKRAFSRLGTITGWGRSMKKQNSQLNADDKKKWASIQDFSNGKDGGKEKNPSQFLVPGLSVCADVQKVDRAKLAQTEFNIIEFDSETFRVLLNYLHTGSCPLTCVTIPGLICAAEHYDLPELLQACFHHAKQFLRIEYVCSMLINLESYYWRYTSASELVNMILAFVETKAHQLFKLEEFLNLSESIVQMIMARSLEIQEIRKFEAMLAWAKNKVKTKAVTSTNNHGNSRSEFRTIMDRLTRDLKLHRISPQDLIKIVLPSKAIKNERILETLMYQANSGIYRIQDSYLEECQQRLKNQDSRYTRMRYHPMGDGKALA</sequence>
<feature type="region of interest" description="Disordered" evidence="2">
    <location>
        <begin position="169"/>
        <end position="404"/>
    </location>
</feature>
<keyword evidence="6" id="KW-1185">Reference proteome</keyword>
<dbReference type="VEuPathDB" id="VectorBase:LLONM1_010116"/>
<feature type="compositionally biased region" description="Low complexity" evidence="2">
    <location>
        <begin position="359"/>
        <end position="383"/>
    </location>
</feature>
<dbReference type="VEuPathDB" id="VectorBase:LLOJ009366"/>
<accession>A0A1B0CWI2</accession>
<feature type="region of interest" description="Disordered" evidence="2">
    <location>
        <begin position="1073"/>
        <end position="1098"/>
    </location>
</feature>
<dbReference type="InterPro" id="IPR011333">
    <property type="entry name" value="SKP1/BTB/POZ_sf"/>
</dbReference>
<dbReference type="EnsemblMetazoa" id="LLOJ009366-RA">
    <property type="protein sequence ID" value="LLOJ009366-PA"/>
    <property type="gene ID" value="LLOJ009366"/>
</dbReference>
<dbReference type="SUPFAM" id="SSF111347">
    <property type="entry name" value="Rap/Ran-GAP"/>
    <property type="match status" value="2"/>
</dbReference>
<feature type="region of interest" description="Disordered" evidence="2">
    <location>
        <begin position="42"/>
        <end position="69"/>
    </location>
</feature>
<feature type="compositionally biased region" description="Basic and acidic residues" evidence="2">
    <location>
        <begin position="307"/>
        <end position="317"/>
    </location>
</feature>
<dbReference type="Gene3D" id="3.30.710.10">
    <property type="entry name" value="Potassium Channel Kv1.1, Chain A"/>
    <property type="match status" value="1"/>
</dbReference>
<reference evidence="4" key="2">
    <citation type="journal article" date="2020" name="BMC">
        <title>Leishmania infection induces a limited differential gene expression in the sand fly midgut.</title>
        <authorList>
            <person name="Coutinho-Abreu I.V."/>
            <person name="Serafim T.D."/>
            <person name="Meneses C."/>
            <person name="Kamhawi S."/>
            <person name="Oliveira F."/>
            <person name="Valenzuela J.G."/>
        </authorList>
    </citation>
    <scope>NUCLEOTIDE SEQUENCE</scope>
    <source>
        <strain evidence="4">Jacobina</strain>
        <tissue evidence="4">Midgut</tissue>
    </source>
</reference>